<gene>
    <name evidence="2" type="ORF">Tco_1043915</name>
</gene>
<feature type="compositionally biased region" description="Acidic residues" evidence="1">
    <location>
        <begin position="82"/>
        <end position="107"/>
    </location>
</feature>
<evidence type="ECO:0000313" key="3">
    <source>
        <dbReference type="Proteomes" id="UP001151760"/>
    </source>
</evidence>
<sequence length="255" mass="29469">MAIKILSLTTSSSRCERNWRAFEGERVKNQNIDVLRSLDASKARSWIVAISDDGEIEEDGSPGVGGDTIGVDRELHEDDFVSNEEQVEGEENLEFNSDEEDMSNNEGEVEHDAEQNDEERVLLASLITNLKLDIDENKRINKDMKKANRVLSHELAKYKHFHTNHKDKQEVELKCAKAFGLLEETKTKCDKSLSLNAIELFNIKQDNTKLEEQFFAHERTISQMSSEKVELKFFYEQRKDKDIKKVIDLEKQVKF</sequence>
<dbReference type="Proteomes" id="UP001151760">
    <property type="component" value="Unassembled WGS sequence"/>
</dbReference>
<protein>
    <submittedName>
        <fullName evidence="2">Uncharacterized protein</fullName>
    </submittedName>
</protein>
<feature type="region of interest" description="Disordered" evidence="1">
    <location>
        <begin position="82"/>
        <end position="116"/>
    </location>
</feature>
<evidence type="ECO:0000256" key="1">
    <source>
        <dbReference type="SAM" id="MobiDB-lite"/>
    </source>
</evidence>
<comment type="caution">
    <text evidence="2">The sequence shown here is derived from an EMBL/GenBank/DDBJ whole genome shotgun (WGS) entry which is preliminary data.</text>
</comment>
<evidence type="ECO:0000313" key="2">
    <source>
        <dbReference type="EMBL" id="GJT77190.1"/>
    </source>
</evidence>
<reference evidence="2" key="1">
    <citation type="journal article" date="2022" name="Int. J. Mol. Sci.">
        <title>Draft Genome of Tanacetum Coccineum: Genomic Comparison of Closely Related Tanacetum-Family Plants.</title>
        <authorList>
            <person name="Yamashiro T."/>
            <person name="Shiraishi A."/>
            <person name="Nakayama K."/>
            <person name="Satake H."/>
        </authorList>
    </citation>
    <scope>NUCLEOTIDE SEQUENCE</scope>
</reference>
<organism evidence="2 3">
    <name type="scientific">Tanacetum coccineum</name>
    <dbReference type="NCBI Taxonomy" id="301880"/>
    <lineage>
        <taxon>Eukaryota</taxon>
        <taxon>Viridiplantae</taxon>
        <taxon>Streptophyta</taxon>
        <taxon>Embryophyta</taxon>
        <taxon>Tracheophyta</taxon>
        <taxon>Spermatophyta</taxon>
        <taxon>Magnoliopsida</taxon>
        <taxon>eudicotyledons</taxon>
        <taxon>Gunneridae</taxon>
        <taxon>Pentapetalae</taxon>
        <taxon>asterids</taxon>
        <taxon>campanulids</taxon>
        <taxon>Asterales</taxon>
        <taxon>Asteraceae</taxon>
        <taxon>Asteroideae</taxon>
        <taxon>Anthemideae</taxon>
        <taxon>Anthemidinae</taxon>
        <taxon>Tanacetum</taxon>
    </lineage>
</organism>
<keyword evidence="3" id="KW-1185">Reference proteome</keyword>
<reference evidence="2" key="2">
    <citation type="submission" date="2022-01" db="EMBL/GenBank/DDBJ databases">
        <authorList>
            <person name="Yamashiro T."/>
            <person name="Shiraishi A."/>
            <person name="Satake H."/>
            <person name="Nakayama K."/>
        </authorList>
    </citation>
    <scope>NUCLEOTIDE SEQUENCE</scope>
</reference>
<proteinExistence type="predicted"/>
<name>A0ABQ5GPL0_9ASTR</name>
<dbReference type="EMBL" id="BQNB010018690">
    <property type="protein sequence ID" value="GJT77190.1"/>
    <property type="molecule type" value="Genomic_DNA"/>
</dbReference>
<accession>A0ABQ5GPL0</accession>